<dbReference type="EMBL" id="CP014503">
    <property type="protein sequence ID" value="ANB14943.1"/>
    <property type="molecule type" value="Genomic_DNA"/>
</dbReference>
<dbReference type="InterPro" id="IPR004299">
    <property type="entry name" value="MBOAT_fam"/>
</dbReference>
<dbReference type="PANTHER" id="PTHR13906:SF4">
    <property type="entry name" value="LYSOPHOSPHOLIPID ACYLTRANSFERASE 6"/>
    <property type="match status" value="1"/>
</dbReference>
<evidence type="ECO:0000256" key="1">
    <source>
        <dbReference type="ARBA" id="ARBA00004141"/>
    </source>
</evidence>
<organism evidence="9 10">
    <name type="scientific">Sugiyamaella lignohabitans</name>
    <dbReference type="NCBI Taxonomy" id="796027"/>
    <lineage>
        <taxon>Eukaryota</taxon>
        <taxon>Fungi</taxon>
        <taxon>Dikarya</taxon>
        <taxon>Ascomycota</taxon>
        <taxon>Saccharomycotina</taxon>
        <taxon>Dipodascomycetes</taxon>
        <taxon>Dipodascales</taxon>
        <taxon>Trichomonascaceae</taxon>
        <taxon>Sugiyamaella</taxon>
    </lineage>
</organism>
<protein>
    <submittedName>
        <fullName evidence="9">Ale1p</fullName>
    </submittedName>
</protein>
<dbReference type="InterPro" id="IPR049941">
    <property type="entry name" value="LPLAT_7/PORCN-like"/>
</dbReference>
<keyword evidence="5 8" id="KW-0472">Membrane</keyword>
<keyword evidence="6" id="KW-0012">Acyltransferase</keyword>
<dbReference type="AlphaFoldDB" id="A0A167F8B5"/>
<feature type="transmembrane region" description="Helical" evidence="8">
    <location>
        <begin position="356"/>
        <end position="374"/>
    </location>
</feature>
<evidence type="ECO:0000256" key="3">
    <source>
        <dbReference type="ARBA" id="ARBA00022692"/>
    </source>
</evidence>
<dbReference type="KEGG" id="slb:AWJ20_2560"/>
<dbReference type="GO" id="GO:0005783">
    <property type="term" value="C:endoplasmic reticulum"/>
    <property type="evidence" value="ECO:0007669"/>
    <property type="project" value="TreeGrafter"/>
</dbReference>
<evidence type="ECO:0000256" key="4">
    <source>
        <dbReference type="ARBA" id="ARBA00022989"/>
    </source>
</evidence>
<evidence type="ECO:0000256" key="8">
    <source>
        <dbReference type="SAM" id="Phobius"/>
    </source>
</evidence>
<dbReference type="GeneID" id="30034485"/>
<evidence type="ECO:0000256" key="6">
    <source>
        <dbReference type="ARBA" id="ARBA00023315"/>
    </source>
</evidence>
<dbReference type="Pfam" id="PF03062">
    <property type="entry name" value="MBOAT"/>
    <property type="match status" value="1"/>
</dbReference>
<evidence type="ECO:0000313" key="9">
    <source>
        <dbReference type="EMBL" id="ANB14943.1"/>
    </source>
</evidence>
<keyword evidence="2" id="KW-0808">Transferase</keyword>
<keyword evidence="7" id="KW-0175">Coiled coil</keyword>
<sequence length="463" mass="53089">MGHLFINHVEAQIKPDFDVNVIDITGAQMVLCMKLSSFGWNVYDGTLSESSLSELQKDRAVRKHPSLIEFLSYAFFFPSLMTGPSYDYMEFARWMDLSMFDVIHKKASGDTIVKRRIPRSGRVATKKLVQGILWIVLWTQITNYISLEYAQSDKFTVELPFIVRAFYLYALGITYRLKYYGAWTISEGACILSGLGFNGKYTNPKTGKTKYLWNRVQNIDPWAFETGQNTHILLAAWNMNTNKWLKNYVYLRVTPKGRKPGFRSTLATFVTSALWHGTRPGYYLTFVGGAFFQSVGKLFRRNLRPIFVSADGVTPGPYKVYYDITCFVVTQLAFGYIVQPFIILDLKPSLAMWASVYYYVHIAIAISMFLFLGPPKKYITKALKKLQPVPLSHSEQIKIDSLRLKQIKADLDILTSQTSLGIPQPDIDHLDDEIHDAIREMDELRADLIQQLQDFRATHPAHR</sequence>
<name>A0A167F8B5_9ASCO</name>
<dbReference type="GO" id="GO:0046474">
    <property type="term" value="P:glycerophospholipid biosynthetic process"/>
    <property type="evidence" value="ECO:0007669"/>
    <property type="project" value="TreeGrafter"/>
</dbReference>
<dbReference type="GO" id="GO:0016020">
    <property type="term" value="C:membrane"/>
    <property type="evidence" value="ECO:0007669"/>
    <property type="project" value="UniProtKB-SubCell"/>
</dbReference>
<feature type="transmembrane region" description="Helical" evidence="8">
    <location>
        <begin position="282"/>
        <end position="299"/>
    </location>
</feature>
<evidence type="ECO:0000313" key="10">
    <source>
        <dbReference type="Proteomes" id="UP000189580"/>
    </source>
</evidence>
<keyword evidence="3 8" id="KW-0812">Transmembrane</keyword>
<keyword evidence="10" id="KW-1185">Reference proteome</keyword>
<keyword evidence="4 8" id="KW-1133">Transmembrane helix</keyword>
<dbReference type="GO" id="GO:0003841">
    <property type="term" value="F:1-acylglycerol-3-phosphate O-acyltransferase activity"/>
    <property type="evidence" value="ECO:0007669"/>
    <property type="project" value="TreeGrafter"/>
</dbReference>
<dbReference type="GO" id="GO:0047184">
    <property type="term" value="F:1-acylglycerophosphocholine O-acyltransferase activity"/>
    <property type="evidence" value="ECO:0007669"/>
    <property type="project" value="TreeGrafter"/>
</dbReference>
<dbReference type="PANTHER" id="PTHR13906">
    <property type="entry name" value="PORCUPINE"/>
    <property type="match status" value="1"/>
</dbReference>
<gene>
    <name evidence="9" type="primary">ALE1</name>
    <name evidence="9" type="ORF">AWJ20_2560</name>
</gene>
<accession>A0A167F8B5</accession>
<feature type="coiled-coil region" evidence="7">
    <location>
        <begin position="427"/>
        <end position="458"/>
    </location>
</feature>
<evidence type="ECO:0000256" key="7">
    <source>
        <dbReference type="SAM" id="Coils"/>
    </source>
</evidence>
<evidence type="ECO:0000256" key="2">
    <source>
        <dbReference type="ARBA" id="ARBA00022679"/>
    </source>
</evidence>
<dbReference type="GO" id="GO:0030258">
    <property type="term" value="P:lipid modification"/>
    <property type="evidence" value="ECO:0007669"/>
    <property type="project" value="TreeGrafter"/>
</dbReference>
<reference evidence="9 10" key="1">
    <citation type="submission" date="2016-02" db="EMBL/GenBank/DDBJ databases">
        <title>Complete genome sequence and transcriptome regulation of the pentose utilising yeast Sugiyamaella lignohabitans.</title>
        <authorList>
            <person name="Bellasio M."/>
            <person name="Peymann A."/>
            <person name="Valli M."/>
            <person name="Sipitzky M."/>
            <person name="Graf A."/>
            <person name="Sauer M."/>
            <person name="Marx H."/>
            <person name="Mattanovich D."/>
        </authorList>
    </citation>
    <scope>NUCLEOTIDE SEQUENCE [LARGE SCALE GENOMIC DNA]</scope>
    <source>
        <strain evidence="9 10">CBS 10342</strain>
    </source>
</reference>
<comment type="subcellular location">
    <subcellularLocation>
        <location evidence="1">Membrane</location>
        <topology evidence="1">Multi-pass membrane protein</topology>
    </subcellularLocation>
</comment>
<dbReference type="Proteomes" id="UP000189580">
    <property type="component" value="Chromosome b"/>
</dbReference>
<evidence type="ECO:0000256" key="5">
    <source>
        <dbReference type="ARBA" id="ARBA00023136"/>
    </source>
</evidence>
<feature type="transmembrane region" description="Helical" evidence="8">
    <location>
        <begin position="320"/>
        <end position="344"/>
    </location>
</feature>
<proteinExistence type="predicted"/>
<dbReference type="OrthoDB" id="286734at2759"/>
<dbReference type="RefSeq" id="XP_018737420.1">
    <property type="nucleotide sequence ID" value="XM_018879510.1"/>
</dbReference>